<evidence type="ECO:0000313" key="3">
    <source>
        <dbReference type="Proteomes" id="UP000268093"/>
    </source>
</evidence>
<gene>
    <name evidence="2" type="ORF">BC936DRAFT_143345</name>
</gene>
<dbReference type="EMBL" id="RBNI01002641">
    <property type="protein sequence ID" value="RUP49073.1"/>
    <property type="molecule type" value="Genomic_DNA"/>
</dbReference>
<feature type="domain" description="Amine oxidase" evidence="1">
    <location>
        <begin position="51"/>
        <end position="140"/>
    </location>
</feature>
<name>A0A433DDZ8_9FUNG</name>
<dbReference type="Gene3D" id="3.90.660.10">
    <property type="match status" value="1"/>
</dbReference>
<protein>
    <recommendedName>
        <fullName evidence="1">Amine oxidase domain-containing protein</fullName>
    </recommendedName>
</protein>
<dbReference type="Pfam" id="PF01593">
    <property type="entry name" value="Amino_oxidase"/>
    <property type="match status" value="1"/>
</dbReference>
<keyword evidence="3" id="KW-1185">Reference proteome</keyword>
<dbReference type="Gene3D" id="1.10.10.1620">
    <property type="match status" value="1"/>
</dbReference>
<sequence length="166" mass="18607">MCGNEGSGWGRCLAGEEGLHKSQQTAHACTYHRTDTDILIDICKHAARFGANSHEDVAELALRDLVKIHGPVVRDEYLDYGVHYWSTDLIAGGGAFAFFEHGKFTTLLPHLKSPEFHIHFTGEHTDIHHGWIVGALNSAAYTTYNIMKGLKRESEFPEYLKPFIPK</sequence>
<accession>A0A433DDZ8</accession>
<dbReference type="SUPFAM" id="SSF54373">
    <property type="entry name" value="FAD-linked reductases, C-terminal domain"/>
    <property type="match status" value="1"/>
</dbReference>
<dbReference type="GO" id="GO:0016491">
    <property type="term" value="F:oxidoreductase activity"/>
    <property type="evidence" value="ECO:0007669"/>
    <property type="project" value="InterPro"/>
</dbReference>
<organism evidence="2 3">
    <name type="scientific">Jimgerdemannia flammicorona</name>
    <dbReference type="NCBI Taxonomy" id="994334"/>
    <lineage>
        <taxon>Eukaryota</taxon>
        <taxon>Fungi</taxon>
        <taxon>Fungi incertae sedis</taxon>
        <taxon>Mucoromycota</taxon>
        <taxon>Mucoromycotina</taxon>
        <taxon>Endogonomycetes</taxon>
        <taxon>Endogonales</taxon>
        <taxon>Endogonaceae</taxon>
        <taxon>Jimgerdemannia</taxon>
    </lineage>
</organism>
<dbReference type="Proteomes" id="UP000268093">
    <property type="component" value="Unassembled WGS sequence"/>
</dbReference>
<comment type="caution">
    <text evidence="2">The sequence shown here is derived from an EMBL/GenBank/DDBJ whole genome shotgun (WGS) entry which is preliminary data.</text>
</comment>
<dbReference type="AlphaFoldDB" id="A0A433DDZ8"/>
<reference evidence="2 3" key="1">
    <citation type="journal article" date="2018" name="New Phytol.">
        <title>Phylogenomics of Endogonaceae and evolution of mycorrhizas within Mucoromycota.</title>
        <authorList>
            <person name="Chang Y."/>
            <person name="Desiro A."/>
            <person name="Na H."/>
            <person name="Sandor L."/>
            <person name="Lipzen A."/>
            <person name="Clum A."/>
            <person name="Barry K."/>
            <person name="Grigoriev I.V."/>
            <person name="Martin F.M."/>
            <person name="Stajich J.E."/>
            <person name="Smith M.E."/>
            <person name="Bonito G."/>
            <person name="Spatafora J.W."/>
        </authorList>
    </citation>
    <scope>NUCLEOTIDE SEQUENCE [LARGE SCALE GENOMIC DNA]</scope>
    <source>
        <strain evidence="2 3">GMNB39</strain>
    </source>
</reference>
<proteinExistence type="predicted"/>
<dbReference type="InterPro" id="IPR002937">
    <property type="entry name" value="Amino_oxidase"/>
</dbReference>
<dbReference type="OrthoDB" id="7777654at2759"/>
<evidence type="ECO:0000259" key="1">
    <source>
        <dbReference type="Pfam" id="PF01593"/>
    </source>
</evidence>
<evidence type="ECO:0000313" key="2">
    <source>
        <dbReference type="EMBL" id="RUP49073.1"/>
    </source>
</evidence>